<proteinExistence type="inferred from homology"/>
<keyword evidence="14 16" id="KW-0472">Membrane</keyword>
<gene>
    <name evidence="20" type="primary">nad5</name>
</gene>
<comment type="subcellular location">
    <subcellularLocation>
        <location evidence="1">Mitochondrion inner membrane</location>
        <topology evidence="1">Multi-pass membrane protein</topology>
    </subcellularLocation>
</comment>
<dbReference type="InterPro" id="IPR001516">
    <property type="entry name" value="Proton_antipo_N"/>
</dbReference>
<accession>A0A1W5XF46</accession>
<feature type="transmembrane region" description="Helical" evidence="16">
    <location>
        <begin position="119"/>
        <end position="136"/>
    </location>
</feature>
<keyword evidence="8" id="KW-1278">Translocase</keyword>
<evidence type="ECO:0000256" key="7">
    <source>
        <dbReference type="ARBA" id="ARBA00022792"/>
    </source>
</evidence>
<keyword evidence="9" id="KW-0249">Electron transport</keyword>
<comment type="catalytic activity">
    <reaction evidence="15 16">
        <text>a ubiquinone + NADH + 5 H(+)(in) = a ubiquinol + NAD(+) + 4 H(+)(out)</text>
        <dbReference type="Rhea" id="RHEA:29091"/>
        <dbReference type="Rhea" id="RHEA-COMP:9565"/>
        <dbReference type="Rhea" id="RHEA-COMP:9566"/>
        <dbReference type="ChEBI" id="CHEBI:15378"/>
        <dbReference type="ChEBI" id="CHEBI:16389"/>
        <dbReference type="ChEBI" id="CHEBI:17976"/>
        <dbReference type="ChEBI" id="CHEBI:57540"/>
        <dbReference type="ChEBI" id="CHEBI:57945"/>
        <dbReference type="EC" id="7.1.1.2"/>
    </reaction>
</comment>
<evidence type="ECO:0000256" key="15">
    <source>
        <dbReference type="ARBA" id="ARBA00049551"/>
    </source>
</evidence>
<feature type="transmembrane region" description="Helical" evidence="16">
    <location>
        <begin position="335"/>
        <end position="362"/>
    </location>
</feature>
<evidence type="ECO:0000259" key="17">
    <source>
        <dbReference type="Pfam" id="PF00361"/>
    </source>
</evidence>
<evidence type="ECO:0000313" key="20">
    <source>
        <dbReference type="EMBL" id="ARH56134.1"/>
    </source>
</evidence>
<feature type="transmembrane region" description="Helical" evidence="16">
    <location>
        <begin position="424"/>
        <end position="448"/>
    </location>
</feature>
<dbReference type="GO" id="GO:0003954">
    <property type="term" value="F:NADH dehydrogenase activity"/>
    <property type="evidence" value="ECO:0007669"/>
    <property type="project" value="TreeGrafter"/>
</dbReference>
<reference evidence="20" key="1">
    <citation type="journal article" date="2017" name="J. Molluscan Stud.">
        <title>The first Margaritiferidae male (M-type) mitogenome: mitochondrial gene order as a potential character for determining higher-order phylogeny within Unionida (Bivalvia).</title>
        <authorList>
            <person name="Lopes-Lima M."/>
            <person name="Fonesca M.M."/>
            <person name="Aldridge D.C."/>
            <person name="Bogan A.E."/>
            <person name="Gan H.M."/>
            <person name="Ghamizi M."/>
            <person name="Sousa R."/>
            <person name="Teixeira A."/>
            <person name="Varandas S."/>
            <person name="Zanatta D."/>
            <person name="Zieritz A."/>
            <person name="Froufe E."/>
        </authorList>
    </citation>
    <scope>NUCLEOTIDE SEQUENCE</scope>
    <source>
        <strain evidence="20">BIV1914M</strain>
        <tissue evidence="20">Foot tissue</tissue>
    </source>
</reference>
<dbReference type="GO" id="GO:0015990">
    <property type="term" value="P:electron transport coupled proton transport"/>
    <property type="evidence" value="ECO:0007669"/>
    <property type="project" value="TreeGrafter"/>
</dbReference>
<keyword evidence="5" id="KW-0679">Respiratory chain</keyword>
<feature type="domain" description="NADH dehydrogenase subunit 5 C-terminal" evidence="19">
    <location>
        <begin position="398"/>
        <end position="583"/>
    </location>
</feature>
<evidence type="ECO:0000256" key="6">
    <source>
        <dbReference type="ARBA" id="ARBA00022692"/>
    </source>
</evidence>
<dbReference type="Pfam" id="PF06455">
    <property type="entry name" value="NADH5_C"/>
    <property type="match status" value="1"/>
</dbReference>
<dbReference type="PANTHER" id="PTHR42829:SF2">
    <property type="entry name" value="NADH-UBIQUINONE OXIDOREDUCTASE CHAIN 5"/>
    <property type="match status" value="1"/>
</dbReference>
<dbReference type="AlphaFoldDB" id="A0A1W5XF46"/>
<evidence type="ECO:0000256" key="8">
    <source>
        <dbReference type="ARBA" id="ARBA00022967"/>
    </source>
</evidence>
<feature type="transmembrane region" description="Helical" evidence="16">
    <location>
        <begin position="277"/>
        <end position="294"/>
    </location>
</feature>
<feature type="domain" description="NADH-Ubiquinone oxidoreductase (complex I) chain 5 N-terminal" evidence="18">
    <location>
        <begin position="51"/>
        <end position="87"/>
    </location>
</feature>
<comment type="similarity">
    <text evidence="16">Belongs to the complex I subunit 5 family.</text>
</comment>
<keyword evidence="11 16" id="KW-0520">NAD</keyword>
<evidence type="ECO:0000259" key="18">
    <source>
        <dbReference type="Pfam" id="PF00662"/>
    </source>
</evidence>
<evidence type="ECO:0000256" key="16">
    <source>
        <dbReference type="RuleBase" id="RU003404"/>
    </source>
</evidence>
<dbReference type="GO" id="GO:0042773">
    <property type="term" value="P:ATP synthesis coupled electron transport"/>
    <property type="evidence" value="ECO:0007669"/>
    <property type="project" value="InterPro"/>
</dbReference>
<keyword evidence="12 16" id="KW-0830">Ubiquinone</keyword>
<evidence type="ECO:0000256" key="14">
    <source>
        <dbReference type="ARBA" id="ARBA00023136"/>
    </source>
</evidence>
<evidence type="ECO:0000256" key="9">
    <source>
        <dbReference type="ARBA" id="ARBA00022982"/>
    </source>
</evidence>
<feature type="transmembrane region" description="Helical" evidence="16">
    <location>
        <begin position="173"/>
        <end position="195"/>
    </location>
</feature>
<dbReference type="GO" id="GO:0008137">
    <property type="term" value="F:NADH dehydrogenase (ubiquinone) activity"/>
    <property type="evidence" value="ECO:0007669"/>
    <property type="project" value="UniProtKB-EC"/>
</dbReference>
<dbReference type="Pfam" id="PF00662">
    <property type="entry name" value="Proton_antipo_N"/>
    <property type="match status" value="1"/>
</dbReference>
<dbReference type="Pfam" id="PF00361">
    <property type="entry name" value="Proton_antipo_M"/>
    <property type="match status" value="1"/>
</dbReference>
<evidence type="ECO:0000256" key="12">
    <source>
        <dbReference type="ARBA" id="ARBA00023075"/>
    </source>
</evidence>
<feature type="transmembrane region" description="Helical" evidence="16">
    <location>
        <begin position="382"/>
        <end position="403"/>
    </location>
</feature>
<feature type="domain" description="NADH:quinone oxidoreductase/Mrp antiporter transmembrane" evidence="17">
    <location>
        <begin position="115"/>
        <end position="376"/>
    </location>
</feature>
<evidence type="ECO:0000256" key="13">
    <source>
        <dbReference type="ARBA" id="ARBA00023128"/>
    </source>
</evidence>
<feature type="transmembrane region" description="Helical" evidence="16">
    <location>
        <begin position="39"/>
        <end position="59"/>
    </location>
</feature>
<dbReference type="EC" id="7.1.1.2" evidence="2 16"/>
<dbReference type="InterPro" id="IPR010934">
    <property type="entry name" value="NADH_DH_su5_C"/>
</dbReference>
<feature type="transmembrane region" description="Helical" evidence="16">
    <location>
        <begin position="300"/>
        <end position="323"/>
    </location>
</feature>
<keyword evidence="6 16" id="KW-0812">Transmembrane</keyword>
<keyword evidence="13 16" id="KW-0496">Mitochondrion</keyword>
<dbReference type="EMBL" id="KY131954">
    <property type="protein sequence ID" value="ARH56134.1"/>
    <property type="molecule type" value="Genomic_DNA"/>
</dbReference>
<dbReference type="InterPro" id="IPR003945">
    <property type="entry name" value="NU5C-like"/>
</dbReference>
<dbReference type="PANTHER" id="PTHR42829">
    <property type="entry name" value="NADH-UBIQUINONE OXIDOREDUCTASE CHAIN 5"/>
    <property type="match status" value="1"/>
</dbReference>
<feature type="transmembrane region" description="Helical" evidence="16">
    <location>
        <begin position="12"/>
        <end position="32"/>
    </location>
</feature>
<evidence type="ECO:0000256" key="5">
    <source>
        <dbReference type="ARBA" id="ARBA00022660"/>
    </source>
</evidence>
<evidence type="ECO:0000259" key="19">
    <source>
        <dbReference type="Pfam" id="PF06455"/>
    </source>
</evidence>
<evidence type="ECO:0000256" key="11">
    <source>
        <dbReference type="ARBA" id="ARBA00023027"/>
    </source>
</evidence>
<dbReference type="InterPro" id="IPR001750">
    <property type="entry name" value="ND/Mrp_TM"/>
</dbReference>
<feature type="transmembrane region" description="Helical" evidence="16">
    <location>
        <begin position="578"/>
        <end position="599"/>
    </location>
</feature>
<keyword evidence="7" id="KW-0999">Mitochondrion inner membrane</keyword>
<geneLocation type="mitochondrion" evidence="20"/>
<dbReference type="PRINTS" id="PR01434">
    <property type="entry name" value="NADHDHGNASE5"/>
</dbReference>
<comment type="function">
    <text evidence="16">Core subunit of the mitochondrial membrane respiratory chain NADH dehydrogenase (Complex I) which catalyzes electron transfer from NADH through the respiratory chain, using ubiquinone as an electron acceptor. Essential for the catalytic activity and assembly of complex I.</text>
</comment>
<feature type="transmembrane region" description="Helical" evidence="16">
    <location>
        <begin position="65"/>
        <end position="86"/>
    </location>
</feature>
<keyword evidence="4 16" id="KW-0813">Transport</keyword>
<evidence type="ECO:0000256" key="1">
    <source>
        <dbReference type="ARBA" id="ARBA00004448"/>
    </source>
</evidence>
<evidence type="ECO:0000256" key="10">
    <source>
        <dbReference type="ARBA" id="ARBA00022989"/>
    </source>
</evidence>
<sequence length="601" mass="63651">MMLVPLSGVVSLMMWGFTFLCGSILLSVVSLSELVSDGLLVEWEFFSCVGTSFGFPVVFDQISVLFSLIVCFISMSVFFFSVWYMGGGSDISLRLFGLLVGGFVLSMNVFIYVPSLVSLLLGWDGLGIVSFMLVIFYQNKSSLRGGMLTVLTNRIGDSLLILSIGLGSDFGDWGVLAMEGVGVYCLSVSGLIVLAGMTKSAQIPFSAWLPAAMAAPTPVSALVHSSTLVTAGVYLLFRFYPMLSSIDGLLGVLSKIGCLTVLAGGVGACIEADIKKLIALSTLSHLGVMVYALGSGHPSLAMFHLLVHALFKSLLFLCAGYFIHIGGSCQDIRQLCGIGWFPCVSVCCVIVSLNSLTGFIALSGFYSKDSILESCMMGVSGPFEAVCLLVGVGTSCVYSNRIFSSVIFGLSEGGPLTACVPESFCVGLSLSALALGSVVGGFVFQVMWVDCCQLVVVGSQVKMLLFVSLNAGNFLMAGQGCHTFNGCADSDKFGGSTAKFSKLILDVLGFLGSVMNLRPISDKVVLGMWLEFGGAVSNCLESGWMEIVGGQGVFSGLSALTGAMESLWRKDALTILRFQLVFGVAVLLLFSKMQLYIVVFL</sequence>
<feature type="transmembrane region" description="Helical" evidence="16">
    <location>
        <begin position="249"/>
        <end position="270"/>
    </location>
</feature>
<evidence type="ECO:0000256" key="2">
    <source>
        <dbReference type="ARBA" id="ARBA00012944"/>
    </source>
</evidence>
<name>A0A1W5XF46_9BIVA</name>
<feature type="transmembrane region" description="Helical" evidence="16">
    <location>
        <begin position="207"/>
        <end position="237"/>
    </location>
</feature>
<feature type="transmembrane region" description="Helical" evidence="16">
    <location>
        <begin position="454"/>
        <end position="475"/>
    </location>
</feature>
<dbReference type="GO" id="GO:0005743">
    <property type="term" value="C:mitochondrial inner membrane"/>
    <property type="evidence" value="ECO:0007669"/>
    <property type="project" value="UniProtKB-SubCell"/>
</dbReference>
<evidence type="ECO:0000256" key="3">
    <source>
        <dbReference type="ARBA" id="ARBA00021096"/>
    </source>
</evidence>
<feature type="transmembrane region" description="Helical" evidence="16">
    <location>
        <begin position="93"/>
        <end position="113"/>
    </location>
</feature>
<evidence type="ECO:0000256" key="4">
    <source>
        <dbReference type="ARBA" id="ARBA00022448"/>
    </source>
</evidence>
<protein>
    <recommendedName>
        <fullName evidence="3 16">NADH-ubiquinone oxidoreductase chain 5</fullName>
        <ecNumber evidence="2 16">7.1.1.2</ecNumber>
    </recommendedName>
</protein>
<organism evidence="20">
    <name type="scientific">Pseudunio marocanus</name>
    <dbReference type="NCBI Taxonomy" id="518768"/>
    <lineage>
        <taxon>Eukaryota</taxon>
        <taxon>Metazoa</taxon>
        <taxon>Spiralia</taxon>
        <taxon>Lophotrochozoa</taxon>
        <taxon>Mollusca</taxon>
        <taxon>Bivalvia</taxon>
        <taxon>Autobranchia</taxon>
        <taxon>Heteroconchia</taxon>
        <taxon>Palaeoheterodonta</taxon>
        <taxon>Unionida</taxon>
        <taxon>Unionoidea</taxon>
        <taxon>Margaritiferidae</taxon>
        <taxon>Pseudunio</taxon>
    </lineage>
</organism>
<keyword evidence="10 16" id="KW-1133">Transmembrane helix</keyword>